<organism evidence="2 3">
    <name type="scientific">Penicillium brasilianum</name>
    <dbReference type="NCBI Taxonomy" id="104259"/>
    <lineage>
        <taxon>Eukaryota</taxon>
        <taxon>Fungi</taxon>
        <taxon>Dikarya</taxon>
        <taxon>Ascomycota</taxon>
        <taxon>Pezizomycotina</taxon>
        <taxon>Eurotiomycetes</taxon>
        <taxon>Eurotiomycetidae</taxon>
        <taxon>Eurotiales</taxon>
        <taxon>Aspergillaceae</taxon>
        <taxon>Penicillium</taxon>
    </lineage>
</organism>
<protein>
    <submittedName>
        <fullName evidence="2">Uncharacterized protein</fullName>
    </submittedName>
</protein>
<name>A0A0F7U4T0_PENBI</name>
<dbReference type="Proteomes" id="UP000042958">
    <property type="component" value="Unassembled WGS sequence"/>
</dbReference>
<gene>
    <name evidence="2" type="ORF">PMG11_11241</name>
</gene>
<dbReference type="STRING" id="104259.A0A0F7U4T0"/>
<feature type="compositionally biased region" description="Polar residues" evidence="1">
    <location>
        <begin position="45"/>
        <end position="54"/>
    </location>
</feature>
<dbReference type="AlphaFoldDB" id="A0A0F7U4T0"/>
<evidence type="ECO:0000256" key="1">
    <source>
        <dbReference type="SAM" id="MobiDB-lite"/>
    </source>
</evidence>
<feature type="region of interest" description="Disordered" evidence="1">
    <location>
        <begin position="321"/>
        <end position="356"/>
    </location>
</feature>
<feature type="region of interest" description="Disordered" evidence="1">
    <location>
        <begin position="26"/>
        <end position="60"/>
    </location>
</feature>
<accession>A0A0F7U4T0</accession>
<dbReference type="OrthoDB" id="5401786at2759"/>
<evidence type="ECO:0000313" key="2">
    <source>
        <dbReference type="EMBL" id="CEJ62750.1"/>
    </source>
</evidence>
<evidence type="ECO:0000313" key="3">
    <source>
        <dbReference type="Proteomes" id="UP000042958"/>
    </source>
</evidence>
<proteinExistence type="predicted"/>
<feature type="region of interest" description="Disordered" evidence="1">
    <location>
        <begin position="272"/>
        <end position="293"/>
    </location>
</feature>
<sequence length="378" mass="42737">MSDGIRAGLPQIQSALAALVNNPVRLDGDRSRFSRSPPPYKSHQSHNSTRSQSPDGPIETRRQCEERQWHLRRDHQASRPYQQFDDEVNDTETCIIEALESRTIAVPDGTNLHDLACETVKQRWMEEKIWRNEWRDMPQSQWTHETSPEPSPDCQIDTEGASRSGDFSTYCSIIQQAPKRQTTGKSIRHAAERRPTGIRNGDASRPFFRFIYQISTERVRIQSETAGGSLSTSPDINTRAYEKVKQAWVTRGIWDSEWGTLPGMIWKHERPIFPSEDGFPSNQGPSDDSAYPPDRVSSIFDTNVSGSLVSGPEMNDQQVRIAGKRRSKRLKSKAEQARLVTSKDSAHVTRGNGKRANVTLEGNIAKRRGGSGEIRRKK</sequence>
<feature type="compositionally biased region" description="Basic residues" evidence="1">
    <location>
        <begin position="322"/>
        <end position="331"/>
    </location>
</feature>
<dbReference type="EMBL" id="CDHK01000022">
    <property type="protein sequence ID" value="CEJ62750.1"/>
    <property type="molecule type" value="Genomic_DNA"/>
</dbReference>
<reference evidence="3" key="1">
    <citation type="journal article" date="2015" name="Genome Announc.">
        <title>Draft genome sequence of the fungus Penicillium brasilianum MG11.</title>
        <authorList>
            <person name="Horn F."/>
            <person name="Linde J."/>
            <person name="Mattern D.J."/>
            <person name="Walther G."/>
            <person name="Guthke R."/>
            <person name="Brakhage A.A."/>
            <person name="Valiante V."/>
        </authorList>
    </citation>
    <scope>NUCLEOTIDE SEQUENCE [LARGE SCALE GENOMIC DNA]</scope>
    <source>
        <strain evidence="3">MG11</strain>
    </source>
</reference>
<keyword evidence="3" id="KW-1185">Reference proteome</keyword>